<sequence>MKKSKLLTILLTLVNIAIVLAFLAEILPRIVIHFNEDAYAGDVQIFAYNAYQQGISFFGGSAEPLFITGYKIKNLEVSDNLGKCELTTFYDDRIHLSLDYGLKATLQTYTLFGLPYKKIDFSCPSNGSTSWYK</sequence>
<proteinExistence type="predicted"/>
<dbReference type="EMBL" id="JAGQKZ010000019">
    <property type="protein sequence ID" value="MCA9392096.1"/>
    <property type="molecule type" value="Genomic_DNA"/>
</dbReference>
<evidence type="ECO:0000313" key="2">
    <source>
        <dbReference type="Proteomes" id="UP000751518"/>
    </source>
</evidence>
<reference evidence="1" key="1">
    <citation type="submission" date="2020-04" db="EMBL/GenBank/DDBJ databases">
        <authorList>
            <person name="Zhang T."/>
        </authorList>
    </citation>
    <scope>NUCLEOTIDE SEQUENCE</scope>
    <source>
        <strain evidence="1">HKST-UBA03</strain>
    </source>
</reference>
<protein>
    <submittedName>
        <fullName evidence="1">Uncharacterized protein</fullName>
    </submittedName>
</protein>
<evidence type="ECO:0000313" key="1">
    <source>
        <dbReference type="EMBL" id="MCA9392096.1"/>
    </source>
</evidence>
<name>A0A955RQW9_UNCKA</name>
<accession>A0A955RQW9</accession>
<reference evidence="1" key="2">
    <citation type="journal article" date="2021" name="Microbiome">
        <title>Successional dynamics and alternative stable states in a saline activated sludge microbial community over 9 years.</title>
        <authorList>
            <person name="Wang Y."/>
            <person name="Ye J."/>
            <person name="Ju F."/>
            <person name="Liu L."/>
            <person name="Boyd J.A."/>
            <person name="Deng Y."/>
            <person name="Parks D.H."/>
            <person name="Jiang X."/>
            <person name="Yin X."/>
            <person name="Woodcroft B.J."/>
            <person name="Tyson G.W."/>
            <person name="Hugenholtz P."/>
            <person name="Polz M.F."/>
            <person name="Zhang T."/>
        </authorList>
    </citation>
    <scope>NUCLEOTIDE SEQUENCE</scope>
    <source>
        <strain evidence="1">HKST-UBA03</strain>
    </source>
</reference>
<dbReference type="Proteomes" id="UP000751518">
    <property type="component" value="Unassembled WGS sequence"/>
</dbReference>
<gene>
    <name evidence="1" type="ORF">KC614_02735</name>
</gene>
<comment type="caution">
    <text evidence="1">The sequence shown here is derived from an EMBL/GenBank/DDBJ whole genome shotgun (WGS) entry which is preliminary data.</text>
</comment>
<dbReference type="AlphaFoldDB" id="A0A955RQW9"/>
<organism evidence="1 2">
    <name type="scientific">candidate division WWE3 bacterium</name>
    <dbReference type="NCBI Taxonomy" id="2053526"/>
    <lineage>
        <taxon>Bacteria</taxon>
        <taxon>Katanobacteria</taxon>
    </lineage>
</organism>